<dbReference type="InterPro" id="IPR014027">
    <property type="entry name" value="UDP-Glc/GDP-Man_DH_C"/>
</dbReference>
<gene>
    <name evidence="3" type="primary">wecC_11</name>
    <name evidence="3" type="ORF">SDC9_190413</name>
</gene>
<dbReference type="SMART" id="SM00984">
    <property type="entry name" value="UDPG_MGDP_dh_C"/>
    <property type="match status" value="1"/>
</dbReference>
<protein>
    <submittedName>
        <fullName evidence="3">UDP-N-acetyl-D-mannosamine dehydrogenase</fullName>
        <ecNumber evidence="3">1.1.1.336</ecNumber>
    </submittedName>
</protein>
<comment type="caution">
    <text evidence="3">The sequence shown here is derived from an EMBL/GenBank/DDBJ whole genome shotgun (WGS) entry which is preliminary data.</text>
</comment>
<keyword evidence="3" id="KW-0560">Oxidoreductase</keyword>
<comment type="similarity">
    <text evidence="1">Belongs to the UDP-glucose/GDP-mannose dehydrogenase family.</text>
</comment>
<dbReference type="GO" id="GO:0089714">
    <property type="term" value="F:UDP-N-acetyl-D-mannosamine dehydrogenase activity"/>
    <property type="evidence" value="ECO:0007669"/>
    <property type="project" value="UniProtKB-EC"/>
</dbReference>
<dbReference type="InterPro" id="IPR036220">
    <property type="entry name" value="UDP-Glc/GDP-Man_DH_C_sf"/>
</dbReference>
<dbReference type="PANTHER" id="PTHR43491">
    <property type="entry name" value="UDP-N-ACETYL-D-MANNOSAMINE DEHYDROGENASE"/>
    <property type="match status" value="1"/>
</dbReference>
<organism evidence="3">
    <name type="scientific">bioreactor metagenome</name>
    <dbReference type="NCBI Taxonomy" id="1076179"/>
    <lineage>
        <taxon>unclassified sequences</taxon>
        <taxon>metagenomes</taxon>
        <taxon>ecological metagenomes</taxon>
    </lineage>
</organism>
<dbReference type="InterPro" id="IPR017476">
    <property type="entry name" value="UDP-Glc/GDP-Man"/>
</dbReference>
<evidence type="ECO:0000259" key="2">
    <source>
        <dbReference type="SMART" id="SM00984"/>
    </source>
</evidence>
<dbReference type="Pfam" id="PF03720">
    <property type="entry name" value="UDPG_MGDP_dh_C"/>
    <property type="match status" value="1"/>
</dbReference>
<dbReference type="AlphaFoldDB" id="A0A645HUX2"/>
<dbReference type="EC" id="1.1.1.336" evidence="3"/>
<dbReference type="PIRSF" id="PIRSF000124">
    <property type="entry name" value="UDPglc_GDPman_dh"/>
    <property type="match status" value="1"/>
</dbReference>
<dbReference type="Pfam" id="PF00984">
    <property type="entry name" value="UDPG_MGDP_dh"/>
    <property type="match status" value="1"/>
</dbReference>
<dbReference type="InterPro" id="IPR014026">
    <property type="entry name" value="UDP-Glc/GDP-Man_DH_dimer"/>
</dbReference>
<dbReference type="Gene3D" id="3.40.50.720">
    <property type="entry name" value="NAD(P)-binding Rossmann-like Domain"/>
    <property type="match status" value="1"/>
</dbReference>
<evidence type="ECO:0000313" key="3">
    <source>
        <dbReference type="EMBL" id="MPN42855.1"/>
    </source>
</evidence>
<sequence length="187" mass="21503">MGFHPGLVGGHCIGVDPYYFIYQAEILGYHSQIMAAGRRVNDNMPIFVTDNVIRKLIQSNKNVKQACIYVMGITFKEDCPDMRNSKAVEVCKQLSTYGVNIKVVDPVVEKAEFNKEFSMELTNIEDVQNADCLIFLVAHRQFQELSPMDFARMLKPQDPQTEHVIVDIKNIFKRKDIEEKGYSYWSL</sequence>
<dbReference type="GO" id="GO:0051287">
    <property type="term" value="F:NAD binding"/>
    <property type="evidence" value="ECO:0007669"/>
    <property type="project" value="InterPro"/>
</dbReference>
<accession>A0A645HUX2</accession>
<name>A0A645HUX2_9ZZZZ</name>
<evidence type="ECO:0000256" key="1">
    <source>
        <dbReference type="ARBA" id="ARBA00006601"/>
    </source>
</evidence>
<dbReference type="GO" id="GO:0000271">
    <property type="term" value="P:polysaccharide biosynthetic process"/>
    <property type="evidence" value="ECO:0007669"/>
    <property type="project" value="InterPro"/>
</dbReference>
<dbReference type="InterPro" id="IPR028359">
    <property type="entry name" value="UDP_ManNAc/GlcNAc_DH"/>
</dbReference>
<dbReference type="InterPro" id="IPR008927">
    <property type="entry name" value="6-PGluconate_DH-like_C_sf"/>
</dbReference>
<feature type="domain" description="UDP-glucose/GDP-mannose dehydrogenase C-terminal" evidence="2">
    <location>
        <begin position="69"/>
        <end position="174"/>
    </location>
</feature>
<dbReference type="SUPFAM" id="SSF48179">
    <property type="entry name" value="6-phosphogluconate dehydrogenase C-terminal domain-like"/>
    <property type="match status" value="1"/>
</dbReference>
<dbReference type="EMBL" id="VSSQ01100861">
    <property type="protein sequence ID" value="MPN42855.1"/>
    <property type="molecule type" value="Genomic_DNA"/>
</dbReference>
<dbReference type="PIRSF" id="PIRSF500136">
    <property type="entry name" value="UDP_ManNAc_DH"/>
    <property type="match status" value="1"/>
</dbReference>
<dbReference type="GO" id="GO:0016628">
    <property type="term" value="F:oxidoreductase activity, acting on the CH-CH group of donors, NAD or NADP as acceptor"/>
    <property type="evidence" value="ECO:0007669"/>
    <property type="project" value="InterPro"/>
</dbReference>
<dbReference type="PANTHER" id="PTHR43491:SF2">
    <property type="entry name" value="UDP-N-ACETYL-D-MANNOSAMINE DEHYDROGENASE"/>
    <property type="match status" value="1"/>
</dbReference>
<proteinExistence type="inferred from homology"/>
<reference evidence="3" key="1">
    <citation type="submission" date="2019-08" db="EMBL/GenBank/DDBJ databases">
        <authorList>
            <person name="Kucharzyk K."/>
            <person name="Murdoch R.W."/>
            <person name="Higgins S."/>
            <person name="Loffler F."/>
        </authorList>
    </citation>
    <scope>NUCLEOTIDE SEQUENCE</scope>
</reference>
<dbReference type="SUPFAM" id="SSF52413">
    <property type="entry name" value="UDP-glucose/GDP-mannose dehydrogenase C-terminal domain"/>
    <property type="match status" value="1"/>
</dbReference>